<dbReference type="RefSeq" id="WP_063492301.1">
    <property type="nucleotide sequence ID" value="NZ_CP016340.1"/>
</dbReference>
<keyword evidence="1" id="KW-0732">Signal</keyword>
<dbReference type="STRING" id="123899.SAMEA3906487_03371"/>
<organism evidence="2 3">
    <name type="scientific">Bordetella trematum</name>
    <dbReference type="NCBI Taxonomy" id="123899"/>
    <lineage>
        <taxon>Bacteria</taxon>
        <taxon>Pseudomonadati</taxon>
        <taxon>Pseudomonadota</taxon>
        <taxon>Betaproteobacteria</taxon>
        <taxon>Burkholderiales</taxon>
        <taxon>Alcaligenaceae</taxon>
        <taxon>Bordetella</taxon>
    </lineage>
</organism>
<gene>
    <name evidence="2" type="ORF">SAMEA3906487_03371</name>
</gene>
<feature type="chain" id="PRO_5009816865" evidence="1">
    <location>
        <begin position="25"/>
        <end position="397"/>
    </location>
</feature>
<accession>A0A157SRE3</accession>
<sequence length="397" mass="43339">MQRRHFLSFCASLPLTLGVPRLMAAPGTDQKLLVVFMRGAYDAASLLVPLETDFYYERRPTIAIARPGAGPHAARPLADGWGLHPALADSLLPYYQRGELAFIPFAGTDDVSRSHFETQNRIERGQGAKEAGGQDRSGFLNRLAQEMGMPAVAFTTDVPAIFQGRASVPNIALASGSAKSRLSDSHEAVIARMYQGTDLQDRVQEGMDLKRTAQQLEADNAEQMQANGKAVSVERLAGQARRIASFMQDRYNLGFVDVGGWDTHVGQGAGQGSLANKLRQLGQALDAYAQAMGPAWRNTTVVVVSEFGRTFAENGTRGTDHGHGTVYWVMGGQVRGGRLAGEQIVLSPQTLFQQRDYPVLSEYRAIFAGLFSRLYGLDEKRLARIFPAVKPLDLKLI</sequence>
<dbReference type="Pfam" id="PF07394">
    <property type="entry name" value="DUF1501"/>
    <property type="match status" value="1"/>
</dbReference>
<keyword evidence="3" id="KW-1185">Reference proteome</keyword>
<dbReference type="GeneID" id="56589391"/>
<dbReference type="OrthoDB" id="9779968at2"/>
<feature type="signal peptide" evidence="1">
    <location>
        <begin position="1"/>
        <end position="24"/>
    </location>
</feature>
<dbReference type="AlphaFoldDB" id="A0A157SRE3"/>
<evidence type="ECO:0000256" key="1">
    <source>
        <dbReference type="SAM" id="SignalP"/>
    </source>
</evidence>
<protein>
    <submittedName>
        <fullName evidence="2">Uncharacterized protein conserved in bacteria</fullName>
    </submittedName>
</protein>
<dbReference type="PANTHER" id="PTHR43737:SF1">
    <property type="entry name" value="DUF1501 DOMAIN-CONTAINING PROTEIN"/>
    <property type="match status" value="1"/>
</dbReference>
<dbReference type="Proteomes" id="UP000076825">
    <property type="component" value="Chromosome 1"/>
</dbReference>
<dbReference type="eggNOG" id="COG4102">
    <property type="taxonomic scope" value="Bacteria"/>
</dbReference>
<dbReference type="PATRIC" id="fig|123899.6.peg.3370"/>
<name>A0A157SRE3_9BORD</name>
<dbReference type="PANTHER" id="PTHR43737">
    <property type="entry name" value="BLL7424 PROTEIN"/>
    <property type="match status" value="1"/>
</dbReference>
<dbReference type="KEGG" id="btrm:SAMEA390648703371"/>
<evidence type="ECO:0000313" key="3">
    <source>
        <dbReference type="Proteomes" id="UP000076825"/>
    </source>
</evidence>
<proteinExistence type="predicted"/>
<evidence type="ECO:0000313" key="2">
    <source>
        <dbReference type="EMBL" id="SAI72703.1"/>
    </source>
</evidence>
<reference evidence="2 3" key="1">
    <citation type="submission" date="2016-04" db="EMBL/GenBank/DDBJ databases">
        <authorList>
            <consortium name="Pathogen Informatics"/>
        </authorList>
    </citation>
    <scope>NUCLEOTIDE SEQUENCE [LARGE SCALE GENOMIC DNA]</scope>
    <source>
        <strain evidence="2 3">H044680328</strain>
    </source>
</reference>
<dbReference type="EMBL" id="LT546645">
    <property type="protein sequence ID" value="SAI72703.1"/>
    <property type="molecule type" value="Genomic_DNA"/>
</dbReference>
<dbReference type="InterPro" id="IPR010869">
    <property type="entry name" value="DUF1501"/>
</dbReference>